<dbReference type="GO" id="GO:0051276">
    <property type="term" value="P:chromosome organization"/>
    <property type="evidence" value="ECO:0007669"/>
    <property type="project" value="InterPro"/>
</dbReference>
<keyword evidence="2" id="KW-0231">Viral genome packaging</keyword>
<organism evidence="3 4">
    <name type="scientific">Anaerotruncus colihominis</name>
    <dbReference type="NCBI Taxonomy" id="169435"/>
    <lineage>
        <taxon>Bacteria</taxon>
        <taxon>Bacillati</taxon>
        <taxon>Bacillota</taxon>
        <taxon>Clostridia</taxon>
        <taxon>Eubacteriales</taxon>
        <taxon>Oscillospiraceae</taxon>
        <taxon>Anaerotruncus</taxon>
    </lineage>
</organism>
<protein>
    <submittedName>
        <fullName evidence="3">Terminase small subunit</fullName>
    </submittedName>
</protein>
<evidence type="ECO:0000256" key="2">
    <source>
        <dbReference type="ARBA" id="ARBA00023219"/>
    </source>
</evidence>
<dbReference type="Gene3D" id="1.10.10.1400">
    <property type="entry name" value="Terminase, small subunit, N-terminal DNA-binding domain, HTH motif"/>
    <property type="match status" value="1"/>
</dbReference>
<dbReference type="Pfam" id="PF03592">
    <property type="entry name" value="Terminase_2"/>
    <property type="match status" value="1"/>
</dbReference>
<proteinExistence type="predicted"/>
<gene>
    <name evidence="3" type="ORF">ERS852551_03550</name>
</gene>
<evidence type="ECO:0000256" key="1">
    <source>
        <dbReference type="ARBA" id="ARBA00022612"/>
    </source>
</evidence>
<dbReference type="RefSeq" id="WP_070098032.1">
    <property type="nucleotide sequence ID" value="NZ_CABIWA010000027.1"/>
</dbReference>
<dbReference type="InterPro" id="IPR052404">
    <property type="entry name" value="SPP1-like_terminase"/>
</dbReference>
<accession>A0A174UJK7</accession>
<dbReference type="InterPro" id="IPR005335">
    <property type="entry name" value="Terminase_ssu"/>
</dbReference>
<sequence length="190" mass="20874">MTPKQQRFCDEYLVDLNATQAALRAGYSKKTAYSIGVENLRKPEIQAEIQKRQNRLRNKLEITQEKVLRELAAIAFANGSDFAKVVNIGSLPTVEMIPTDELPPEKLPAIAGIKTTQTGVEVKLHDKVKALELIGKYLSLFDGAAEQGQSENNLFDAINSCGEGGFDDLPEIQQAAEDDAALVEDEEVPE</sequence>
<keyword evidence="1" id="KW-1188">Viral release from host cell</keyword>
<dbReference type="PANTHER" id="PTHR41328:SF2">
    <property type="entry name" value="TERMINASE SMALL SUBUNIT"/>
    <property type="match status" value="1"/>
</dbReference>
<name>A0A174UJK7_9FIRM</name>
<dbReference type="PANTHER" id="PTHR41328">
    <property type="entry name" value="TERMINASE SMALL SUBUNIT-RELATED"/>
    <property type="match status" value="1"/>
</dbReference>
<reference evidence="3 4" key="1">
    <citation type="submission" date="2015-09" db="EMBL/GenBank/DDBJ databases">
        <authorList>
            <consortium name="Pathogen Informatics"/>
        </authorList>
    </citation>
    <scope>NUCLEOTIDE SEQUENCE [LARGE SCALE GENOMIC DNA]</scope>
    <source>
        <strain evidence="3 4">2789STDY5834939</strain>
    </source>
</reference>
<evidence type="ECO:0000313" key="4">
    <source>
        <dbReference type="Proteomes" id="UP000095765"/>
    </source>
</evidence>
<dbReference type="AlphaFoldDB" id="A0A174UJK7"/>
<evidence type="ECO:0000313" key="3">
    <source>
        <dbReference type="EMBL" id="CUQ20921.1"/>
    </source>
</evidence>
<dbReference type="Proteomes" id="UP000095765">
    <property type="component" value="Unassembled WGS sequence"/>
</dbReference>
<dbReference type="EMBL" id="CZBE01000036">
    <property type="protein sequence ID" value="CUQ20921.1"/>
    <property type="molecule type" value="Genomic_DNA"/>
</dbReference>
<dbReference type="InterPro" id="IPR038713">
    <property type="entry name" value="Terminase_Gp1_N_sf"/>
</dbReference>